<dbReference type="InterPro" id="IPR000489">
    <property type="entry name" value="Pterin-binding_dom"/>
</dbReference>
<evidence type="ECO:0000256" key="4">
    <source>
        <dbReference type="ARBA" id="ARBA00009503"/>
    </source>
</evidence>
<keyword evidence="6 10" id="KW-0808">Transferase</keyword>
<comment type="catalytic activity">
    <reaction evidence="1">
        <text>(7,8-dihydropterin-6-yl)methyl diphosphate + 4-aminobenzoate = 7,8-dihydropteroate + diphosphate</text>
        <dbReference type="Rhea" id="RHEA:19949"/>
        <dbReference type="ChEBI" id="CHEBI:17836"/>
        <dbReference type="ChEBI" id="CHEBI:17839"/>
        <dbReference type="ChEBI" id="CHEBI:33019"/>
        <dbReference type="ChEBI" id="CHEBI:72950"/>
        <dbReference type="EC" id="2.5.1.15"/>
    </reaction>
</comment>
<dbReference type="Gene3D" id="3.20.20.20">
    <property type="entry name" value="Dihydropteroate synthase-like"/>
    <property type="match status" value="1"/>
</dbReference>
<dbReference type="EC" id="2.5.1.15" evidence="5 10"/>
<reference evidence="12 13" key="1">
    <citation type="submission" date="2024-07" db="EMBL/GenBank/DDBJ databases">
        <title>Draft Genome Sequence of Ferrimicrobium acidiphilum Strain YE2023, Isolated from a Pulp of Bioleach Reactor.</title>
        <authorList>
            <person name="Elkina Y.A."/>
            <person name="Bulaeva A.G."/>
            <person name="Beletsky A.V."/>
            <person name="Mardanov A.V."/>
        </authorList>
    </citation>
    <scope>NUCLEOTIDE SEQUENCE [LARGE SCALE GENOMIC DNA]</scope>
    <source>
        <strain evidence="12 13">YE2023</strain>
    </source>
</reference>
<protein>
    <recommendedName>
        <fullName evidence="5 10">Dihydropteroate synthase</fullName>
        <shortName evidence="10">DHPS</shortName>
        <ecNumber evidence="5 10">2.5.1.15</ecNumber>
    </recommendedName>
    <alternativeName>
        <fullName evidence="10">Dihydropteroate pyrophosphorylase</fullName>
    </alternativeName>
</protein>
<dbReference type="InterPro" id="IPR006390">
    <property type="entry name" value="DHP_synth_dom"/>
</dbReference>
<dbReference type="PROSITE" id="PS00792">
    <property type="entry name" value="DHPS_1"/>
    <property type="match status" value="1"/>
</dbReference>
<comment type="function">
    <text evidence="10">Catalyzes the condensation of para-aminobenzoate (pABA) with 6-hydroxymethyl-7,8-dihydropterin diphosphate (DHPt-PP) to form 7,8-dihydropteroate (H2Pte), the immediate precursor of folate derivatives.</text>
</comment>
<evidence type="ECO:0000256" key="7">
    <source>
        <dbReference type="ARBA" id="ARBA00022723"/>
    </source>
</evidence>
<dbReference type="InterPro" id="IPR011005">
    <property type="entry name" value="Dihydropteroate_synth-like_sf"/>
</dbReference>
<evidence type="ECO:0000313" key="13">
    <source>
        <dbReference type="Proteomes" id="UP001560267"/>
    </source>
</evidence>
<dbReference type="NCBIfam" id="TIGR01496">
    <property type="entry name" value="DHPS"/>
    <property type="match status" value="1"/>
</dbReference>
<dbReference type="InterPro" id="IPR045031">
    <property type="entry name" value="DHP_synth-like"/>
</dbReference>
<comment type="cofactor">
    <cofactor evidence="2 10">
        <name>Mg(2+)</name>
        <dbReference type="ChEBI" id="CHEBI:18420"/>
    </cofactor>
</comment>
<evidence type="ECO:0000256" key="3">
    <source>
        <dbReference type="ARBA" id="ARBA00004763"/>
    </source>
</evidence>
<keyword evidence="13" id="KW-1185">Reference proteome</keyword>
<dbReference type="PROSITE" id="PS50972">
    <property type="entry name" value="PTERIN_BINDING"/>
    <property type="match status" value="1"/>
</dbReference>
<keyword evidence="7 10" id="KW-0479">Metal-binding</keyword>
<sequence length="267" mass="28735">MQRPVIMGIVNVTPDSFSDGGRYLDTEAALLHGRELFAQGASIIDVGGESTRPGAHMVTEDEELRRVLPVVEGLAECGTVSIDTRKARVARLAVQAGATIVNDVSASLGEVAAELGVGWVAMHAQGDPETMQRAPKYIDVVDEVYRFLEDRLVEAERLGLRELYLDPGIGFGKTAEHNLMLLGNLSRFVGLGAPILIGVSRKSFLANLGRLGPIAKPSEREEQTLAANIWAIAQGARVVRVHEVAPLAEYLGLIEAMETARSTECPI</sequence>
<organism evidence="12 13">
    <name type="scientific">Ferrimicrobium acidiphilum</name>
    <dbReference type="NCBI Taxonomy" id="121039"/>
    <lineage>
        <taxon>Bacteria</taxon>
        <taxon>Bacillati</taxon>
        <taxon>Actinomycetota</taxon>
        <taxon>Acidimicrobiia</taxon>
        <taxon>Acidimicrobiales</taxon>
        <taxon>Acidimicrobiaceae</taxon>
        <taxon>Ferrimicrobium</taxon>
    </lineage>
</organism>
<evidence type="ECO:0000256" key="5">
    <source>
        <dbReference type="ARBA" id="ARBA00012458"/>
    </source>
</evidence>
<evidence type="ECO:0000256" key="10">
    <source>
        <dbReference type="RuleBase" id="RU361205"/>
    </source>
</evidence>
<dbReference type="PANTHER" id="PTHR20941">
    <property type="entry name" value="FOLATE SYNTHESIS PROTEINS"/>
    <property type="match status" value="1"/>
</dbReference>
<comment type="pathway">
    <text evidence="3 10">Cofactor biosynthesis; tetrahydrofolate biosynthesis; 7,8-dihydrofolate from 2-amino-4-hydroxy-6-hydroxymethyl-7,8-dihydropteridine diphosphate and 4-aminobenzoate: step 1/2.</text>
</comment>
<proteinExistence type="inferred from homology"/>
<evidence type="ECO:0000256" key="8">
    <source>
        <dbReference type="ARBA" id="ARBA00022842"/>
    </source>
</evidence>
<evidence type="ECO:0000259" key="11">
    <source>
        <dbReference type="PROSITE" id="PS50972"/>
    </source>
</evidence>
<dbReference type="GO" id="GO:0004156">
    <property type="term" value="F:dihydropteroate synthase activity"/>
    <property type="evidence" value="ECO:0007669"/>
    <property type="project" value="UniProtKB-EC"/>
</dbReference>
<gene>
    <name evidence="12" type="primary">folP</name>
    <name evidence="12" type="ORF">AB6A68_07510</name>
</gene>
<dbReference type="SUPFAM" id="SSF51717">
    <property type="entry name" value="Dihydropteroate synthetase-like"/>
    <property type="match status" value="1"/>
</dbReference>
<evidence type="ECO:0000256" key="1">
    <source>
        <dbReference type="ARBA" id="ARBA00000012"/>
    </source>
</evidence>
<accession>A0ABV3Y3B1</accession>
<evidence type="ECO:0000256" key="6">
    <source>
        <dbReference type="ARBA" id="ARBA00022679"/>
    </source>
</evidence>
<dbReference type="EMBL" id="JBFSHR010000022">
    <property type="protein sequence ID" value="MEX6429684.1"/>
    <property type="molecule type" value="Genomic_DNA"/>
</dbReference>
<dbReference type="Proteomes" id="UP001560267">
    <property type="component" value="Unassembled WGS sequence"/>
</dbReference>
<comment type="similarity">
    <text evidence="4 10">Belongs to the DHPS family.</text>
</comment>
<evidence type="ECO:0000313" key="12">
    <source>
        <dbReference type="EMBL" id="MEX6429684.1"/>
    </source>
</evidence>
<dbReference type="PROSITE" id="PS00793">
    <property type="entry name" value="DHPS_2"/>
    <property type="match status" value="1"/>
</dbReference>
<dbReference type="Pfam" id="PF00809">
    <property type="entry name" value="Pterin_bind"/>
    <property type="match status" value="1"/>
</dbReference>
<name>A0ABV3Y3B1_9ACTN</name>
<dbReference type="RefSeq" id="WP_298447462.1">
    <property type="nucleotide sequence ID" value="NZ_JBFSHR010000022.1"/>
</dbReference>
<dbReference type="PANTHER" id="PTHR20941:SF1">
    <property type="entry name" value="FOLIC ACID SYNTHESIS PROTEIN FOL1"/>
    <property type="match status" value="1"/>
</dbReference>
<keyword evidence="8 10" id="KW-0460">Magnesium</keyword>
<feature type="domain" description="Pterin-binding" evidence="11">
    <location>
        <begin position="4"/>
        <end position="252"/>
    </location>
</feature>
<comment type="caution">
    <text evidence="12">The sequence shown here is derived from an EMBL/GenBank/DDBJ whole genome shotgun (WGS) entry which is preliminary data.</text>
</comment>
<dbReference type="CDD" id="cd00739">
    <property type="entry name" value="DHPS"/>
    <property type="match status" value="1"/>
</dbReference>
<keyword evidence="9 10" id="KW-0289">Folate biosynthesis</keyword>
<evidence type="ECO:0000256" key="9">
    <source>
        <dbReference type="ARBA" id="ARBA00022909"/>
    </source>
</evidence>
<evidence type="ECO:0000256" key="2">
    <source>
        <dbReference type="ARBA" id="ARBA00001946"/>
    </source>
</evidence>